<dbReference type="SUPFAM" id="SSF48452">
    <property type="entry name" value="TPR-like"/>
    <property type="match status" value="2"/>
</dbReference>
<dbReference type="Pfam" id="PF13181">
    <property type="entry name" value="TPR_8"/>
    <property type="match status" value="1"/>
</dbReference>
<dbReference type="InterPro" id="IPR011990">
    <property type="entry name" value="TPR-like_helical_dom_sf"/>
</dbReference>
<dbReference type="InterPro" id="IPR041916">
    <property type="entry name" value="Anti_sigma_zinc_sf"/>
</dbReference>
<dbReference type="Gene3D" id="3.30.200.20">
    <property type="entry name" value="Phosphorylase Kinase, domain 1"/>
    <property type="match status" value="1"/>
</dbReference>
<proteinExistence type="predicted"/>
<dbReference type="Pfam" id="PF13424">
    <property type="entry name" value="TPR_12"/>
    <property type="match status" value="2"/>
</dbReference>
<name>A0A0F6W083_9BACT</name>
<accession>A0A0F6W083</accession>
<keyword evidence="1" id="KW-0808">Transferase</keyword>
<dbReference type="CDD" id="cd14014">
    <property type="entry name" value="STKc_PknB_like"/>
    <property type="match status" value="1"/>
</dbReference>
<dbReference type="OrthoDB" id="9801841at2"/>
<keyword evidence="9" id="KW-0723">Serine/threonine-protein kinase</keyword>
<dbReference type="InterPro" id="IPR008271">
    <property type="entry name" value="Ser/Thr_kinase_AS"/>
</dbReference>
<dbReference type="Proteomes" id="UP000034883">
    <property type="component" value="Chromosome"/>
</dbReference>
<dbReference type="Pfam" id="PF00069">
    <property type="entry name" value="Pkinase"/>
    <property type="match status" value="1"/>
</dbReference>
<dbReference type="AlphaFoldDB" id="A0A0F6W083"/>
<dbReference type="Gene3D" id="1.10.510.10">
    <property type="entry name" value="Transferase(Phosphotransferase) domain 1"/>
    <property type="match status" value="1"/>
</dbReference>
<dbReference type="PANTHER" id="PTHR43289">
    <property type="entry name" value="MITOGEN-ACTIVATED PROTEIN KINASE KINASE KINASE 20-RELATED"/>
    <property type="match status" value="1"/>
</dbReference>
<dbReference type="EMBL" id="CP011125">
    <property type="protein sequence ID" value="AKF04123.1"/>
    <property type="molecule type" value="Genomic_DNA"/>
</dbReference>
<dbReference type="InterPro" id="IPR011009">
    <property type="entry name" value="Kinase-like_dom_sf"/>
</dbReference>
<dbReference type="SMART" id="SM00028">
    <property type="entry name" value="TPR"/>
    <property type="match status" value="4"/>
</dbReference>
<dbReference type="PROSITE" id="PS00107">
    <property type="entry name" value="PROTEIN_KINASE_ATP"/>
    <property type="match status" value="1"/>
</dbReference>
<dbReference type="Gene3D" id="1.10.10.1320">
    <property type="entry name" value="Anti-sigma factor, zinc-finger domain"/>
    <property type="match status" value="1"/>
</dbReference>
<evidence type="ECO:0000256" key="1">
    <source>
        <dbReference type="ARBA" id="ARBA00022679"/>
    </source>
</evidence>
<dbReference type="PROSITE" id="PS00108">
    <property type="entry name" value="PROTEIN_KINASE_ST"/>
    <property type="match status" value="1"/>
</dbReference>
<feature type="domain" description="Protein kinase" evidence="8">
    <location>
        <begin position="65"/>
        <end position="336"/>
    </location>
</feature>
<dbReference type="PANTHER" id="PTHR43289:SF34">
    <property type="entry name" value="SERINE_THREONINE-PROTEIN KINASE YBDM-RELATED"/>
    <property type="match status" value="1"/>
</dbReference>
<evidence type="ECO:0000313" key="10">
    <source>
        <dbReference type="Proteomes" id="UP000034883"/>
    </source>
</evidence>
<dbReference type="InterPro" id="IPR019734">
    <property type="entry name" value="TPR_rpt"/>
</dbReference>
<reference evidence="9 10" key="1">
    <citation type="submission" date="2015-03" db="EMBL/GenBank/DDBJ databases">
        <title>Genome assembly of Sandaracinus amylolyticus DSM 53668.</title>
        <authorList>
            <person name="Sharma G."/>
            <person name="Subramanian S."/>
        </authorList>
    </citation>
    <scope>NUCLEOTIDE SEQUENCE [LARGE SCALE GENOMIC DNA]</scope>
    <source>
        <strain evidence="9 10">DSM 53668</strain>
    </source>
</reference>
<evidence type="ECO:0000256" key="4">
    <source>
        <dbReference type="ARBA" id="ARBA00022840"/>
    </source>
</evidence>
<feature type="region of interest" description="Disordered" evidence="7">
    <location>
        <begin position="873"/>
        <end position="914"/>
    </location>
</feature>
<protein>
    <submittedName>
        <fullName evidence="9">Serine/threonine protein kinase</fullName>
    </submittedName>
</protein>
<evidence type="ECO:0000259" key="8">
    <source>
        <dbReference type="PROSITE" id="PS50011"/>
    </source>
</evidence>
<dbReference type="InterPro" id="IPR000719">
    <property type="entry name" value="Prot_kinase_dom"/>
</dbReference>
<sequence>MTCPEPEALLAFAIGELDAGSIDALDAHLDRCATCRETVASLVSRGDDVAHGGDALAPGTRVARFVIGEPLGRGAMGVVYAAHDPELDRRVAVKLLREGMRDAAQGAQRLGREAQAMARLSHPHVVAVYDAGEHDGRRFVAMELIEGTSLRGMCARERGIARIVDVLAQAGRGLAAAHAAGIVHRDFKPENVLIDRTGTAKVSDFGLARAERDTSERALDADVSGPALTRTGALLGTPAYMAPEQLRGQDVDARADQFAFCVALFEAVEERRPFAGATVRELLASIEAGPPAMSRAVPRPVRGVVARGLRARREERFPTMDALLAALVPRARSPWRVALPLAVVAGVVAFAAARSEPPIDPCASSGDALGWDASARAAIERALAPGGSDVATRAADALDRWARGWSDTRVETCRATHVRHEQSGALLDRRMRCLDDERAAFDAVRARLETPDVAAIAFALDAVASLPPTAACDARAIAAREVRAPRDLDEARRVRRVIESARVRVITAQYARAEGDARDAVDRARALDHAPSIADAQLVLSDALLGRGMLARADEAGRAGLLAAESAGDDALIARAWLLLVRVAGETGRTDVATERVQHADAVLARLGRPDELEATLRNASGVVLTERGELEDAERELRAALALRVRRLGEEHPEVARVRSNLGNVARLAGRLDDALAEHRRALAIDERALSPSHPIVGRHHHNLGGVLRLTGDLDAALAAYEQALAIKEAGLGDHPEVALTENSLGLVRVERGELDAARGHYTRALRIFEREGHGDRAIVLHNLALLDREIGALDAALERVRAARGIDAERVGPLSKRVAGEWLLEGDVLGDLGRRDEAREAYAQAAMIARERGLDDVLAMVDARIARTTERPRARRVAGPPDIATRVAPRPEPPPRPPLAGSTVYRAGQAWD</sequence>
<keyword evidence="10" id="KW-1185">Reference proteome</keyword>
<dbReference type="STRING" id="927083.DB32_001272"/>
<evidence type="ECO:0000256" key="2">
    <source>
        <dbReference type="ARBA" id="ARBA00022741"/>
    </source>
</evidence>
<keyword evidence="4 6" id="KW-0067">ATP-binding</keyword>
<dbReference type="Gene3D" id="1.25.40.10">
    <property type="entry name" value="Tetratricopeptide repeat domain"/>
    <property type="match status" value="2"/>
</dbReference>
<feature type="repeat" description="TPR" evidence="5">
    <location>
        <begin position="657"/>
        <end position="690"/>
    </location>
</feature>
<evidence type="ECO:0000256" key="6">
    <source>
        <dbReference type="PROSITE-ProRule" id="PRU10141"/>
    </source>
</evidence>
<organism evidence="9 10">
    <name type="scientific">Sandaracinus amylolyticus</name>
    <dbReference type="NCBI Taxonomy" id="927083"/>
    <lineage>
        <taxon>Bacteria</taxon>
        <taxon>Pseudomonadati</taxon>
        <taxon>Myxococcota</taxon>
        <taxon>Polyangia</taxon>
        <taxon>Polyangiales</taxon>
        <taxon>Sandaracinaceae</taxon>
        <taxon>Sandaracinus</taxon>
    </lineage>
</organism>
<dbReference type="InterPro" id="IPR017441">
    <property type="entry name" value="Protein_kinase_ATP_BS"/>
</dbReference>
<keyword evidence="3 9" id="KW-0418">Kinase</keyword>
<keyword evidence="5" id="KW-0802">TPR repeat</keyword>
<gene>
    <name evidence="9" type="ORF">DB32_001272</name>
</gene>
<dbReference type="RefSeq" id="WP_053231500.1">
    <property type="nucleotide sequence ID" value="NZ_CP011125.1"/>
</dbReference>
<dbReference type="KEGG" id="samy:DB32_001272"/>
<evidence type="ECO:0000256" key="3">
    <source>
        <dbReference type="ARBA" id="ARBA00022777"/>
    </source>
</evidence>
<dbReference type="PROSITE" id="PS50005">
    <property type="entry name" value="TPR"/>
    <property type="match status" value="1"/>
</dbReference>
<dbReference type="SUPFAM" id="SSF56112">
    <property type="entry name" value="Protein kinase-like (PK-like)"/>
    <property type="match status" value="1"/>
</dbReference>
<evidence type="ECO:0000313" key="9">
    <source>
        <dbReference type="EMBL" id="AKF04123.1"/>
    </source>
</evidence>
<dbReference type="GO" id="GO:0005524">
    <property type="term" value="F:ATP binding"/>
    <property type="evidence" value="ECO:0007669"/>
    <property type="project" value="UniProtKB-UniRule"/>
</dbReference>
<dbReference type="PROSITE" id="PS50011">
    <property type="entry name" value="PROTEIN_KINASE_DOM"/>
    <property type="match status" value="1"/>
</dbReference>
<evidence type="ECO:0000256" key="7">
    <source>
        <dbReference type="SAM" id="MobiDB-lite"/>
    </source>
</evidence>
<keyword evidence="2 6" id="KW-0547">Nucleotide-binding</keyword>
<dbReference type="Pfam" id="PF13374">
    <property type="entry name" value="TPR_10"/>
    <property type="match status" value="1"/>
</dbReference>
<feature type="binding site" evidence="6">
    <location>
        <position position="94"/>
    </location>
    <ligand>
        <name>ATP</name>
        <dbReference type="ChEBI" id="CHEBI:30616"/>
    </ligand>
</feature>
<evidence type="ECO:0000256" key="5">
    <source>
        <dbReference type="PROSITE-ProRule" id="PRU00339"/>
    </source>
</evidence>
<dbReference type="GO" id="GO:0004674">
    <property type="term" value="F:protein serine/threonine kinase activity"/>
    <property type="evidence" value="ECO:0007669"/>
    <property type="project" value="UniProtKB-KW"/>
</dbReference>